<evidence type="ECO:0000313" key="1">
    <source>
        <dbReference type="EMBL" id="CAK9146180.1"/>
    </source>
</evidence>
<keyword evidence="2" id="KW-1185">Reference proteome</keyword>
<reference evidence="1 2" key="1">
    <citation type="submission" date="2024-02" db="EMBL/GenBank/DDBJ databases">
        <authorList>
            <person name="Vignale AGUSTIN F."/>
            <person name="Sosa J E."/>
            <person name="Modenutti C."/>
        </authorList>
    </citation>
    <scope>NUCLEOTIDE SEQUENCE [LARGE SCALE GENOMIC DNA]</scope>
</reference>
<accession>A0ABC8RMG5</accession>
<gene>
    <name evidence="1" type="ORF">ILEXP_LOCUS14011</name>
</gene>
<organism evidence="1 2">
    <name type="scientific">Ilex paraguariensis</name>
    <name type="common">yerba mate</name>
    <dbReference type="NCBI Taxonomy" id="185542"/>
    <lineage>
        <taxon>Eukaryota</taxon>
        <taxon>Viridiplantae</taxon>
        <taxon>Streptophyta</taxon>
        <taxon>Embryophyta</taxon>
        <taxon>Tracheophyta</taxon>
        <taxon>Spermatophyta</taxon>
        <taxon>Magnoliopsida</taxon>
        <taxon>eudicotyledons</taxon>
        <taxon>Gunneridae</taxon>
        <taxon>Pentapetalae</taxon>
        <taxon>asterids</taxon>
        <taxon>campanulids</taxon>
        <taxon>Aquifoliales</taxon>
        <taxon>Aquifoliaceae</taxon>
        <taxon>Ilex</taxon>
    </lineage>
</organism>
<name>A0ABC8RMG5_9AQUA</name>
<protein>
    <submittedName>
        <fullName evidence="1">Uncharacterized protein</fullName>
    </submittedName>
</protein>
<comment type="caution">
    <text evidence="1">The sequence shown here is derived from an EMBL/GenBank/DDBJ whole genome shotgun (WGS) entry which is preliminary data.</text>
</comment>
<evidence type="ECO:0000313" key="2">
    <source>
        <dbReference type="Proteomes" id="UP001642360"/>
    </source>
</evidence>
<feature type="non-terminal residue" evidence="1">
    <location>
        <position position="1"/>
    </location>
</feature>
<proteinExistence type="predicted"/>
<dbReference type="EMBL" id="CAUOFW020001546">
    <property type="protein sequence ID" value="CAK9146180.1"/>
    <property type="molecule type" value="Genomic_DNA"/>
</dbReference>
<sequence>SRGLEREYGEGFGSEVELGKEPSIEVGKVSTHSIVEGGRVVAVMGSDGGSKSLAEGRVCGWTEYCFDEDDTTGFIGRELNKGIVGKLGTSCGVDGGEGGEALVKGNTISLKTTL</sequence>
<dbReference type="Proteomes" id="UP001642360">
    <property type="component" value="Unassembled WGS sequence"/>
</dbReference>
<dbReference type="AlphaFoldDB" id="A0ABC8RMG5"/>